<dbReference type="HOGENOM" id="CLU_1003495_0_0_7"/>
<proteinExistence type="predicted"/>
<evidence type="ECO:0000313" key="3">
    <source>
        <dbReference type="Proteomes" id="UP000012040"/>
    </source>
</evidence>
<dbReference type="PATRIC" id="fig|1184267.3.peg.1605"/>
<feature type="region of interest" description="Disordered" evidence="1">
    <location>
        <begin position="224"/>
        <end position="250"/>
    </location>
</feature>
<accession>M4V8R8</accession>
<evidence type="ECO:0000256" key="1">
    <source>
        <dbReference type="SAM" id="MobiDB-lite"/>
    </source>
</evidence>
<dbReference type="EMBL" id="CP003537">
    <property type="protein sequence ID" value="AGH95802.1"/>
    <property type="molecule type" value="Genomic_DNA"/>
</dbReference>
<gene>
    <name evidence="2" type="ORF">A11Q_1586</name>
</gene>
<dbReference type="KEGG" id="bex:A11Q_1586"/>
<name>M4V8R8_9BACT</name>
<reference evidence="2 3" key="1">
    <citation type="journal article" date="2013" name="ISME J.">
        <title>By their genes ye shall know them: genomic signatures of predatory bacteria.</title>
        <authorList>
            <person name="Pasternak Z."/>
            <person name="Pietrokovski S."/>
            <person name="Rotem O."/>
            <person name="Gophna U."/>
            <person name="Lurie-Weinberger M.N."/>
            <person name="Jurkevitch E."/>
        </authorList>
    </citation>
    <scope>NUCLEOTIDE SEQUENCE [LARGE SCALE GENOMIC DNA]</scope>
    <source>
        <strain evidence="2 3">JSS</strain>
    </source>
</reference>
<evidence type="ECO:0000313" key="2">
    <source>
        <dbReference type="EMBL" id="AGH95802.1"/>
    </source>
</evidence>
<organism evidence="2 3">
    <name type="scientific">Pseudobdellovibrio exovorus JSS</name>
    <dbReference type="NCBI Taxonomy" id="1184267"/>
    <lineage>
        <taxon>Bacteria</taxon>
        <taxon>Pseudomonadati</taxon>
        <taxon>Bdellovibrionota</taxon>
        <taxon>Bdellovibrionia</taxon>
        <taxon>Bdellovibrionales</taxon>
        <taxon>Pseudobdellovibrionaceae</taxon>
        <taxon>Pseudobdellovibrio</taxon>
    </lineage>
</organism>
<keyword evidence="3" id="KW-1185">Reference proteome</keyword>
<dbReference type="RefSeq" id="WP_015470292.1">
    <property type="nucleotide sequence ID" value="NC_020813.1"/>
</dbReference>
<protein>
    <recommendedName>
        <fullName evidence="4">Lipoprotein</fullName>
    </recommendedName>
</protein>
<evidence type="ECO:0008006" key="4">
    <source>
        <dbReference type="Google" id="ProtNLM"/>
    </source>
</evidence>
<dbReference type="Proteomes" id="UP000012040">
    <property type="component" value="Chromosome"/>
</dbReference>
<sequence length="277" mass="31551">MKRQQRISVRTLICLFLVAGFLGCATPLKTSEIQSKIEPGSSRADTLVTLGIPDSRQTLAEGREVFFYFDTGVYFVADKLVHVYNVKTQNTSDLLELEKQMQEKWNEIPDVRNKLVFTAVKGPVNAYRAFYYLNDEVNFREAIRHRVEPEGYSSDLNAFCLAVRGGFMEAIPELLEIKVRTDMLIRDHRAGRDLLRVEECVQFQEDKAKAEKIKQMMQAQVEKIKQQKAAATANPNAAQEPEAESKSVVDWDAIKDWLKPQVPQQAPQAPQNNDQSK</sequence>
<dbReference type="AlphaFoldDB" id="M4V8R8"/>
<dbReference type="PROSITE" id="PS51257">
    <property type="entry name" value="PROKAR_LIPOPROTEIN"/>
    <property type="match status" value="1"/>
</dbReference>
<feature type="compositionally biased region" description="Low complexity" evidence="1">
    <location>
        <begin position="227"/>
        <end position="240"/>
    </location>
</feature>
<dbReference type="STRING" id="1184267.A11Q_1586"/>